<dbReference type="Pfam" id="PF07924">
    <property type="entry name" value="NuiA"/>
    <property type="match status" value="1"/>
</dbReference>
<sequence length="195" mass="22333">MDPKDAEYLSFLENYEKKTQPFIQPKEEPLTITQKQDPTTFPADIQRIRETLLEASSDLLYISEAEEPYEFIFIPNEEMSELPSNCEEFKSLIKKNDVSNIMITEEESSAEEENASNNILDFGEFFNPFTFVHAEDPYGQRDGYKELQKIIEATFHGKENVRIYKVGSDRKIGVYIVGLVKGVGIVGLKTLSIET</sequence>
<comment type="caution">
    <text evidence="1">The sequence shown here is derived from an EMBL/GenBank/DDBJ whole genome shotgun (WGS) entry which is preliminary data.</text>
</comment>
<protein>
    <submittedName>
        <fullName evidence="1">3721_t:CDS:1</fullName>
    </submittedName>
</protein>
<reference evidence="1" key="1">
    <citation type="submission" date="2021-06" db="EMBL/GenBank/DDBJ databases">
        <authorList>
            <person name="Kallberg Y."/>
            <person name="Tangrot J."/>
            <person name="Rosling A."/>
        </authorList>
    </citation>
    <scope>NUCLEOTIDE SEQUENCE</scope>
    <source>
        <strain evidence="1">UK204</strain>
    </source>
</reference>
<dbReference type="OrthoDB" id="2329895at2759"/>
<dbReference type="SUPFAM" id="SSF82602">
    <property type="entry name" value="Nuclease A inhibitor (NuiA)"/>
    <property type="match status" value="1"/>
</dbReference>
<accession>A0A9N9AK39</accession>
<dbReference type="AlphaFoldDB" id="A0A9N9AK39"/>
<gene>
    <name evidence="1" type="ORF">FCALED_LOCUS5274</name>
</gene>
<keyword evidence="2" id="KW-1185">Reference proteome</keyword>
<dbReference type="InterPro" id="IPR036587">
    <property type="entry name" value="NucleaseA_inhib-like_sf"/>
</dbReference>
<dbReference type="EMBL" id="CAJVPQ010001122">
    <property type="protein sequence ID" value="CAG8533153.1"/>
    <property type="molecule type" value="Genomic_DNA"/>
</dbReference>
<dbReference type="Gene3D" id="3.40.1460.10">
    <property type="entry name" value="Nuclease A inhibitor-like"/>
    <property type="match status" value="1"/>
</dbReference>
<dbReference type="InterPro" id="IPR012489">
    <property type="entry name" value="NucleaseA_inhib-like"/>
</dbReference>
<evidence type="ECO:0000313" key="2">
    <source>
        <dbReference type="Proteomes" id="UP000789570"/>
    </source>
</evidence>
<name>A0A9N9AK39_9GLOM</name>
<proteinExistence type="predicted"/>
<organism evidence="1 2">
    <name type="scientific">Funneliformis caledonium</name>
    <dbReference type="NCBI Taxonomy" id="1117310"/>
    <lineage>
        <taxon>Eukaryota</taxon>
        <taxon>Fungi</taxon>
        <taxon>Fungi incertae sedis</taxon>
        <taxon>Mucoromycota</taxon>
        <taxon>Glomeromycotina</taxon>
        <taxon>Glomeromycetes</taxon>
        <taxon>Glomerales</taxon>
        <taxon>Glomeraceae</taxon>
        <taxon>Funneliformis</taxon>
    </lineage>
</organism>
<evidence type="ECO:0000313" key="1">
    <source>
        <dbReference type="EMBL" id="CAG8533153.1"/>
    </source>
</evidence>
<dbReference type="Proteomes" id="UP000789570">
    <property type="component" value="Unassembled WGS sequence"/>
</dbReference>